<keyword evidence="5" id="KW-0808">Transferase</keyword>
<feature type="transmembrane region" description="Helical" evidence="3">
    <location>
        <begin position="341"/>
        <end position="360"/>
    </location>
</feature>
<sequence>MRSWRIDNAQASPLFFCVILTVTVLIVYYPALFGGTISIDDPHIIAHFSRLPPLHEILVPGRSYYYRPVAEFSYYLDSLLWGMEPMAMHLENILFHAANSILVFFLARRIFRQIPEANPSAPLFAALLFALHPLPVEGVSWISGRTDPLAAIFFLSATLTWIIWLDRPSWQAGAWTLFLFLLGVLTKEVAVTFLPLALLLALRSPSFPAGSSGNKRLVAVCAIGALGMSASAIMLLRHGGTGLSRFWAEGGTDMPHSAWNALIAVGFYLKKLFIPMPLNFAITDVSPLYGLLGGTAVLVILGSYRCGGIVQLMFGSVFLTALPAVLVAVRQVAWTPYAERYMYIPVAFLALGMGGGYAALPRRYLTFVNPLLVILLCVAAVVTLQRTILWQNNLALIQDTVIKSPGFGAVHNELGAALMRSGRVDVAAREFYLADRLNRRPSIRMLIKANVMGAMVARQDYSGARDLFFQLFREKRAAPVEFLDLLHKADSMRMSGLSPSDKARLALDVKETLAVLFEKNGDPFWLYRGGQMALAAGKGREAADLFRRAYASAPQDAHYRPAAEKYLTHLEGEP</sequence>
<keyword evidence="3" id="KW-1133">Transmembrane helix</keyword>
<accession>A0A562VN97</accession>
<name>A0A562VN97_9BACT</name>
<evidence type="ECO:0000256" key="2">
    <source>
        <dbReference type="ARBA" id="ARBA00022803"/>
    </source>
</evidence>
<feature type="transmembrane region" description="Helical" evidence="3">
    <location>
        <begin position="308"/>
        <end position="329"/>
    </location>
</feature>
<feature type="transmembrane region" description="Helical" evidence="3">
    <location>
        <begin position="217"/>
        <end position="236"/>
    </location>
</feature>
<keyword evidence="3" id="KW-0472">Membrane</keyword>
<keyword evidence="5" id="KW-0328">Glycosyltransferase</keyword>
<dbReference type="AlphaFoldDB" id="A0A562VN97"/>
<dbReference type="Proteomes" id="UP000319449">
    <property type="component" value="Unassembled WGS sequence"/>
</dbReference>
<dbReference type="PANTHER" id="PTHR44227">
    <property type="match status" value="1"/>
</dbReference>
<evidence type="ECO:0000313" key="6">
    <source>
        <dbReference type="Proteomes" id="UP000319449"/>
    </source>
</evidence>
<evidence type="ECO:0000256" key="1">
    <source>
        <dbReference type="ARBA" id="ARBA00022737"/>
    </source>
</evidence>
<dbReference type="EMBL" id="VLLN01000009">
    <property type="protein sequence ID" value="TWJ19379.1"/>
    <property type="molecule type" value="Genomic_DNA"/>
</dbReference>
<feature type="transmembrane region" description="Helical" evidence="3">
    <location>
        <begin position="93"/>
        <end position="111"/>
    </location>
</feature>
<organism evidence="5 6">
    <name type="scientific">Geobacter argillaceus</name>
    <dbReference type="NCBI Taxonomy" id="345631"/>
    <lineage>
        <taxon>Bacteria</taxon>
        <taxon>Pseudomonadati</taxon>
        <taxon>Thermodesulfobacteriota</taxon>
        <taxon>Desulfuromonadia</taxon>
        <taxon>Geobacterales</taxon>
        <taxon>Geobacteraceae</taxon>
        <taxon>Geobacter</taxon>
    </lineage>
</organism>
<feature type="transmembrane region" description="Helical" evidence="3">
    <location>
        <begin position="177"/>
        <end position="202"/>
    </location>
</feature>
<evidence type="ECO:0000256" key="3">
    <source>
        <dbReference type="SAM" id="Phobius"/>
    </source>
</evidence>
<feature type="transmembrane region" description="Helical" evidence="3">
    <location>
        <begin position="366"/>
        <end position="384"/>
    </location>
</feature>
<feature type="transmembrane region" description="Helical" evidence="3">
    <location>
        <begin position="148"/>
        <end position="165"/>
    </location>
</feature>
<feature type="transmembrane region" description="Helical" evidence="3">
    <location>
        <begin position="12"/>
        <end position="31"/>
    </location>
</feature>
<dbReference type="OrthoDB" id="127293at2"/>
<dbReference type="InterPro" id="IPR038731">
    <property type="entry name" value="RgtA/B/C-like"/>
</dbReference>
<keyword evidence="1" id="KW-0677">Repeat</keyword>
<dbReference type="GO" id="GO:0016757">
    <property type="term" value="F:glycosyltransferase activity"/>
    <property type="evidence" value="ECO:0007669"/>
    <property type="project" value="UniProtKB-KW"/>
</dbReference>
<evidence type="ECO:0000313" key="5">
    <source>
        <dbReference type="EMBL" id="TWJ19379.1"/>
    </source>
</evidence>
<proteinExistence type="predicted"/>
<dbReference type="InterPro" id="IPR052346">
    <property type="entry name" value="O-mannosyl-transferase_TMTC"/>
</dbReference>
<gene>
    <name evidence="5" type="ORF">JN12_01795</name>
</gene>
<reference evidence="5 6" key="1">
    <citation type="submission" date="2019-07" db="EMBL/GenBank/DDBJ databases">
        <title>Genomic Encyclopedia of Archaeal and Bacterial Type Strains, Phase II (KMG-II): from individual species to whole genera.</title>
        <authorList>
            <person name="Goeker M."/>
        </authorList>
    </citation>
    <scope>NUCLEOTIDE SEQUENCE [LARGE SCALE GENOMIC DNA]</scope>
    <source>
        <strain evidence="5 6">ATCC BAA-1139</strain>
    </source>
</reference>
<dbReference type="Pfam" id="PF13231">
    <property type="entry name" value="PMT_2"/>
    <property type="match status" value="1"/>
</dbReference>
<keyword evidence="2" id="KW-0802">TPR repeat</keyword>
<evidence type="ECO:0000259" key="4">
    <source>
        <dbReference type="Pfam" id="PF13231"/>
    </source>
</evidence>
<feature type="domain" description="Glycosyltransferase RgtA/B/C/D-like" evidence="4">
    <location>
        <begin position="79"/>
        <end position="205"/>
    </location>
</feature>
<keyword evidence="3" id="KW-0812">Transmembrane</keyword>
<feature type="transmembrane region" description="Helical" evidence="3">
    <location>
        <begin position="278"/>
        <end position="302"/>
    </location>
</feature>
<dbReference type="RefSeq" id="WP_145021477.1">
    <property type="nucleotide sequence ID" value="NZ_VLLN01000009.1"/>
</dbReference>
<keyword evidence="6" id="KW-1185">Reference proteome</keyword>
<protein>
    <submittedName>
        <fullName evidence="5">Dolichyl-phosphate-mannose-protein mannosyltransferase</fullName>
    </submittedName>
</protein>
<dbReference type="PANTHER" id="PTHR44227:SF3">
    <property type="entry name" value="PROTEIN O-MANNOSYL-TRANSFERASE TMTC4"/>
    <property type="match status" value="1"/>
</dbReference>
<comment type="caution">
    <text evidence="5">The sequence shown here is derived from an EMBL/GenBank/DDBJ whole genome shotgun (WGS) entry which is preliminary data.</text>
</comment>